<dbReference type="PANTHER" id="PTHR30258">
    <property type="entry name" value="TYPE II SECRETION SYSTEM PROTEIN GSPE-RELATED"/>
    <property type="match status" value="1"/>
</dbReference>
<gene>
    <name evidence="6" type="ORF">CAGGBEG34_190104</name>
</gene>
<feature type="region of interest" description="Disordered" evidence="4">
    <location>
        <begin position="15"/>
        <end position="54"/>
    </location>
</feature>
<evidence type="ECO:0000313" key="7">
    <source>
        <dbReference type="Proteomes" id="UP000054051"/>
    </source>
</evidence>
<dbReference type="GO" id="GO:0005886">
    <property type="term" value="C:plasma membrane"/>
    <property type="evidence" value="ECO:0007669"/>
    <property type="project" value="TreeGrafter"/>
</dbReference>
<feature type="compositionally biased region" description="Low complexity" evidence="4">
    <location>
        <begin position="15"/>
        <end position="24"/>
    </location>
</feature>
<dbReference type="Gene3D" id="3.30.450.90">
    <property type="match status" value="1"/>
</dbReference>
<dbReference type="InterPro" id="IPR027417">
    <property type="entry name" value="P-loop_NTPase"/>
</dbReference>
<keyword evidence="3" id="KW-0067">ATP-binding</keyword>
<evidence type="ECO:0000256" key="3">
    <source>
        <dbReference type="ARBA" id="ARBA00022840"/>
    </source>
</evidence>
<comment type="caution">
    <text evidence="6">The sequence shown here is derived from an EMBL/GenBank/DDBJ whole genome shotgun (WGS) entry which is preliminary data.</text>
</comment>
<dbReference type="STRING" id="1070319.CAGGBEG34_190104"/>
<dbReference type="GO" id="GO:0016887">
    <property type="term" value="F:ATP hydrolysis activity"/>
    <property type="evidence" value="ECO:0007669"/>
    <property type="project" value="TreeGrafter"/>
</dbReference>
<dbReference type="SUPFAM" id="SSF52540">
    <property type="entry name" value="P-loop containing nucleoside triphosphate hydrolases"/>
    <property type="match status" value="1"/>
</dbReference>
<dbReference type="RefSeq" id="WP_006682189.1">
    <property type="nucleotide sequence ID" value="NZ_CAFB01000035.1"/>
</dbReference>
<dbReference type="Pfam" id="PF00437">
    <property type="entry name" value="T2SSE"/>
    <property type="match status" value="1"/>
</dbReference>
<dbReference type="OrthoDB" id="5790493at2"/>
<comment type="similarity">
    <text evidence="1">Belongs to the GSP E family.</text>
</comment>
<dbReference type="EMBL" id="CAFB01000035">
    <property type="protein sequence ID" value="CCD28933.1"/>
    <property type="molecule type" value="Genomic_DNA"/>
</dbReference>
<proteinExistence type="inferred from homology"/>
<dbReference type="eggNOG" id="COG2804">
    <property type="taxonomic scope" value="Bacteria"/>
</dbReference>
<keyword evidence="2" id="KW-0547">Nucleotide-binding</keyword>
<evidence type="ECO:0000256" key="4">
    <source>
        <dbReference type="SAM" id="MobiDB-lite"/>
    </source>
</evidence>
<dbReference type="GO" id="GO:0005524">
    <property type="term" value="F:ATP binding"/>
    <property type="evidence" value="ECO:0007669"/>
    <property type="project" value="UniProtKB-KW"/>
</dbReference>
<keyword evidence="7" id="KW-1185">Reference proteome</keyword>
<dbReference type="Gene3D" id="3.40.50.300">
    <property type="entry name" value="P-loop containing nucleotide triphosphate hydrolases"/>
    <property type="match status" value="1"/>
</dbReference>
<accession>G2J836</accession>
<dbReference type="AlphaFoldDB" id="G2J836"/>
<sequence length="592" mass="65680">MMAWLERLHAARAHPTAAARPVATGVSTPKPGGQRHAPAQPSRNDRTPAQQPSLPAWDTVHSIADLPTIRTIYTAEKAEFALSAALRAVLIAIGSDCGEAWLLVDAASFARHAIHLDSLRTRLHNARIPVVKTVFASRALIAEIYKTEHPDANEAGKIPEEGQLFEALIRYGLEHQATDIHCIVKGQRAVVKYRIDAEMERMRGPTDGVYTREQIRGALGYAYNTLVAEKTNSHAQFTPDQFQSCMIPYRLDDKVLNLRWQSSRGFCRQGSAFTVFIRYLYGEQTLPIEKFQDLGYSDDQAELFSRIGVNRKGLVLICGITNSGKSTTLSFYVETLPGRERLNIITVEDPAEREIEAAALQISLQRTLALDAERTPFSEIQGVLVRSDPDVIMQGEIRDVASGVCAQTLLQTGHQVLATTHAMGVMEAFARLSSSEIGFSMQTLTARKFWSLLVYQALVPKLCPACCEPADQTLPNITAFIRQRFHIDTSAMRTRCMGGCGACGGRGVRGVTVVAEMMQPTRSFLMLMREGRDFEAEAAWRSASDSRFDSPHMRGKTVFEHALYKAGCGLIDPRTVETFELFDQFEIIREVA</sequence>
<evidence type="ECO:0000259" key="5">
    <source>
        <dbReference type="Pfam" id="PF00437"/>
    </source>
</evidence>
<dbReference type="PANTHER" id="PTHR30258:SF1">
    <property type="entry name" value="PROTEIN TRANSPORT PROTEIN HOFB HOMOLOG"/>
    <property type="match status" value="1"/>
</dbReference>
<protein>
    <submittedName>
        <fullName evidence="6">Putative Type II secretion system protein E</fullName>
    </submittedName>
</protein>
<feature type="domain" description="Bacterial type II secretion system protein E" evidence="5">
    <location>
        <begin position="165"/>
        <end position="534"/>
    </location>
</feature>
<organism evidence="6 7">
    <name type="scientific">Candidatus Glomeribacter gigasporarum BEG34</name>
    <dbReference type="NCBI Taxonomy" id="1070319"/>
    <lineage>
        <taxon>Bacteria</taxon>
        <taxon>Pseudomonadati</taxon>
        <taxon>Pseudomonadota</taxon>
        <taxon>Betaproteobacteria</taxon>
        <taxon>Burkholderiales</taxon>
        <taxon>Burkholderiaceae</taxon>
        <taxon>Candidatus Glomeribacter</taxon>
    </lineage>
</organism>
<evidence type="ECO:0000256" key="1">
    <source>
        <dbReference type="ARBA" id="ARBA00006611"/>
    </source>
</evidence>
<reference evidence="6 7" key="1">
    <citation type="submission" date="2011-08" db="EMBL/GenBank/DDBJ databases">
        <title>The genome of the obligate endobacterium of an arbuscular mycorrhizal fungus reveals an interphylum network of nutritional interactions.</title>
        <authorList>
            <person name="Ghignone S."/>
            <person name="Salvioli A."/>
            <person name="Anca I."/>
            <person name="Lumini E."/>
            <person name="Ortu G."/>
            <person name="Petiti L."/>
            <person name="Cruveiller S."/>
            <person name="Bianciotto V."/>
            <person name="Piffanelli P."/>
            <person name="Lanfranco L."/>
            <person name="Bonfante P."/>
        </authorList>
    </citation>
    <scope>NUCLEOTIDE SEQUENCE [LARGE SCALE GENOMIC DNA]</scope>
    <source>
        <strain evidence="6 7">BEG34</strain>
    </source>
</reference>
<dbReference type="InterPro" id="IPR001482">
    <property type="entry name" value="T2SS/T4SS_dom"/>
</dbReference>
<evidence type="ECO:0000256" key="2">
    <source>
        <dbReference type="ARBA" id="ARBA00022741"/>
    </source>
</evidence>
<evidence type="ECO:0000313" key="6">
    <source>
        <dbReference type="EMBL" id="CCD28933.1"/>
    </source>
</evidence>
<dbReference type="Proteomes" id="UP000054051">
    <property type="component" value="Unassembled WGS sequence"/>
</dbReference>
<name>G2J836_9BURK</name>